<proteinExistence type="predicted"/>
<protein>
    <submittedName>
        <fullName evidence="2">Uncharacterized protein</fullName>
    </submittedName>
</protein>
<evidence type="ECO:0000256" key="1">
    <source>
        <dbReference type="SAM" id="MobiDB-lite"/>
    </source>
</evidence>
<evidence type="ECO:0000313" key="2">
    <source>
        <dbReference type="EMBL" id="KAF0023911.1"/>
    </source>
</evidence>
<sequence length="197" mass="22937">MTYDEARRGEGERRCLHVPRKKLFRRCHDFLRINNPSIRRKLRNILNYLKPDYDYDFFFRGAENGEMKKSEEEEKKTKDKTESDESVYRQRRDLTRVTSTFRSARFLIPKLSNSPDDGRVKKVNRRGQEKGTSHLCVYALSSHGLMTSMRDESMPSRAISESRQNRETRCSSTPLHHHSPTSSSLPPPRSSSTGSPL</sequence>
<name>A0A6A4RXX0_SCOMX</name>
<dbReference type="EMBL" id="VEVO01000022">
    <property type="protein sequence ID" value="KAF0023911.1"/>
    <property type="molecule type" value="Genomic_DNA"/>
</dbReference>
<dbReference type="AlphaFoldDB" id="A0A6A4RXX0"/>
<feature type="region of interest" description="Disordered" evidence="1">
    <location>
        <begin position="67"/>
        <end position="87"/>
    </location>
</feature>
<organism evidence="2 3">
    <name type="scientific">Scophthalmus maximus</name>
    <name type="common">Turbot</name>
    <name type="synonym">Psetta maxima</name>
    <dbReference type="NCBI Taxonomy" id="52904"/>
    <lineage>
        <taxon>Eukaryota</taxon>
        <taxon>Metazoa</taxon>
        <taxon>Chordata</taxon>
        <taxon>Craniata</taxon>
        <taxon>Vertebrata</taxon>
        <taxon>Euteleostomi</taxon>
        <taxon>Actinopterygii</taxon>
        <taxon>Neopterygii</taxon>
        <taxon>Teleostei</taxon>
        <taxon>Neoteleostei</taxon>
        <taxon>Acanthomorphata</taxon>
        <taxon>Carangaria</taxon>
        <taxon>Pleuronectiformes</taxon>
        <taxon>Pleuronectoidei</taxon>
        <taxon>Scophthalmidae</taxon>
        <taxon>Scophthalmus</taxon>
    </lineage>
</organism>
<feature type="region of interest" description="Disordered" evidence="1">
    <location>
        <begin position="147"/>
        <end position="197"/>
    </location>
</feature>
<comment type="caution">
    <text evidence="2">The sequence shown here is derived from an EMBL/GenBank/DDBJ whole genome shotgun (WGS) entry which is preliminary data.</text>
</comment>
<evidence type="ECO:0000313" key="3">
    <source>
        <dbReference type="Proteomes" id="UP000438429"/>
    </source>
</evidence>
<feature type="compositionally biased region" description="Low complexity" evidence="1">
    <location>
        <begin position="180"/>
        <end position="197"/>
    </location>
</feature>
<reference evidence="2 3" key="1">
    <citation type="submission" date="2019-06" db="EMBL/GenBank/DDBJ databases">
        <title>Draft genomes of female and male turbot (Scophthalmus maximus).</title>
        <authorList>
            <person name="Xu H."/>
            <person name="Xu X.-W."/>
            <person name="Shao C."/>
            <person name="Chen S."/>
        </authorList>
    </citation>
    <scope>NUCLEOTIDE SEQUENCE [LARGE SCALE GENOMIC DNA]</scope>
    <source>
        <strain evidence="2">Ysfricsl-2016a</strain>
        <tissue evidence="2">Blood</tissue>
    </source>
</reference>
<gene>
    <name evidence="2" type="ORF">F2P81_024541</name>
</gene>
<dbReference type="Proteomes" id="UP000438429">
    <property type="component" value="Unassembled WGS sequence"/>
</dbReference>
<accession>A0A6A4RXX0</accession>